<dbReference type="OrthoDB" id="21499at2759"/>
<keyword evidence="3" id="KW-1185">Reference proteome</keyword>
<gene>
    <name evidence="2" type="ORF">E2C01_076455</name>
</gene>
<dbReference type="AlphaFoldDB" id="A0A5B7IBL3"/>
<feature type="compositionally biased region" description="Basic residues" evidence="1">
    <location>
        <begin position="93"/>
        <end position="106"/>
    </location>
</feature>
<protein>
    <submittedName>
        <fullName evidence="2">Uncharacterized protein</fullName>
    </submittedName>
</protein>
<evidence type="ECO:0000313" key="3">
    <source>
        <dbReference type="Proteomes" id="UP000324222"/>
    </source>
</evidence>
<evidence type="ECO:0000313" key="2">
    <source>
        <dbReference type="EMBL" id="MPC81820.1"/>
    </source>
</evidence>
<reference evidence="2 3" key="1">
    <citation type="submission" date="2019-05" db="EMBL/GenBank/DDBJ databases">
        <title>Another draft genome of Portunus trituberculatus and its Hox gene families provides insights of decapod evolution.</title>
        <authorList>
            <person name="Jeong J.-H."/>
            <person name="Song I."/>
            <person name="Kim S."/>
            <person name="Choi T."/>
            <person name="Kim D."/>
            <person name="Ryu S."/>
            <person name="Kim W."/>
        </authorList>
    </citation>
    <scope>NUCLEOTIDE SEQUENCE [LARGE SCALE GENOMIC DNA]</scope>
    <source>
        <tissue evidence="2">Muscle</tissue>
    </source>
</reference>
<comment type="caution">
    <text evidence="2">The sequence shown here is derived from an EMBL/GenBank/DDBJ whole genome shotgun (WGS) entry which is preliminary data.</text>
</comment>
<accession>A0A5B7IBL3</accession>
<evidence type="ECO:0000256" key="1">
    <source>
        <dbReference type="SAM" id="MobiDB-lite"/>
    </source>
</evidence>
<feature type="region of interest" description="Disordered" evidence="1">
    <location>
        <begin position="59"/>
        <end position="116"/>
    </location>
</feature>
<feature type="compositionally biased region" description="Low complexity" evidence="1">
    <location>
        <begin position="73"/>
        <end position="90"/>
    </location>
</feature>
<name>A0A5B7IBL3_PORTR</name>
<dbReference type="EMBL" id="VSRR010058100">
    <property type="protein sequence ID" value="MPC81820.1"/>
    <property type="molecule type" value="Genomic_DNA"/>
</dbReference>
<organism evidence="2 3">
    <name type="scientific">Portunus trituberculatus</name>
    <name type="common">Swimming crab</name>
    <name type="synonym">Neptunus trituberculatus</name>
    <dbReference type="NCBI Taxonomy" id="210409"/>
    <lineage>
        <taxon>Eukaryota</taxon>
        <taxon>Metazoa</taxon>
        <taxon>Ecdysozoa</taxon>
        <taxon>Arthropoda</taxon>
        <taxon>Crustacea</taxon>
        <taxon>Multicrustacea</taxon>
        <taxon>Malacostraca</taxon>
        <taxon>Eumalacostraca</taxon>
        <taxon>Eucarida</taxon>
        <taxon>Decapoda</taxon>
        <taxon>Pleocyemata</taxon>
        <taxon>Brachyura</taxon>
        <taxon>Eubrachyura</taxon>
        <taxon>Portunoidea</taxon>
        <taxon>Portunidae</taxon>
        <taxon>Portuninae</taxon>
        <taxon>Portunus</taxon>
    </lineage>
</organism>
<sequence length="116" mass="12604">MLNLYISYKICVVFSLLSDKEGKGVNVDIKKEESSVTFDPPEDDGLADKEIKVEMEELASADYIPEEVQATDGENTNSSEATSTSESGETSKGGRRNVARRGRRKNGAAQSGMSHN</sequence>
<dbReference type="Proteomes" id="UP000324222">
    <property type="component" value="Unassembled WGS sequence"/>
</dbReference>
<proteinExistence type="predicted"/>